<dbReference type="GO" id="GO:0016853">
    <property type="term" value="F:isomerase activity"/>
    <property type="evidence" value="ECO:0007669"/>
    <property type="project" value="UniProtKB-KW"/>
</dbReference>
<proteinExistence type="predicted"/>
<feature type="domain" description="Xylose isomerase-like TIM barrel" evidence="1">
    <location>
        <begin position="22"/>
        <end position="190"/>
    </location>
</feature>
<keyword evidence="2" id="KW-0413">Isomerase</keyword>
<gene>
    <name evidence="2" type="ORF">EA756_06515</name>
</gene>
<evidence type="ECO:0000313" key="3">
    <source>
        <dbReference type="Proteomes" id="UP000276905"/>
    </source>
</evidence>
<organism evidence="2 3">
    <name type="scientific">Acinetobacter lactucae</name>
    <dbReference type="NCBI Taxonomy" id="1785128"/>
    <lineage>
        <taxon>Bacteria</taxon>
        <taxon>Pseudomonadati</taxon>
        <taxon>Pseudomonadota</taxon>
        <taxon>Gammaproteobacteria</taxon>
        <taxon>Moraxellales</taxon>
        <taxon>Moraxellaceae</taxon>
        <taxon>Acinetobacter</taxon>
        <taxon>Acinetobacter calcoaceticus/baumannii complex</taxon>
    </lineage>
</organism>
<dbReference type="SUPFAM" id="SSF51658">
    <property type="entry name" value="Xylose isomerase-like"/>
    <property type="match status" value="1"/>
</dbReference>
<dbReference type="Pfam" id="PF01261">
    <property type="entry name" value="AP_endonuc_2"/>
    <property type="match status" value="1"/>
</dbReference>
<dbReference type="AlphaFoldDB" id="A0A3R9QJN3"/>
<name>A0A3R9QJN3_9GAMM</name>
<evidence type="ECO:0000313" key="2">
    <source>
        <dbReference type="EMBL" id="RSO58944.1"/>
    </source>
</evidence>
<sequence>MQLKTFRTLWGVNSCWKQTLNELRNVGCSGIEARVPATRDEQHVLASRLQIAGLDYIAIVFSGGDVIPIQKETPEQHLERLKERFEAAKGLQPLFVNLLAGNDRWPLAQQVDFLGRAHELAKDFELNCSFETHRATSLYSPWLTLEIIEQLPQLQFTADISHWIVVSERLLNDPCDDFTAFIDRVHHIQARVGYDQGPQVPHPAAPEYQTALKFQQDFWQKIWQSQHRRGYQQTTLTPEFGADGYLHHLPFTNVPVADLWSLNAWMLHQEQQHFNEFLSSIEKETN</sequence>
<protein>
    <submittedName>
        <fullName evidence="2">Sugar phosphate isomerase/epimerase</fullName>
    </submittedName>
</protein>
<reference evidence="2 3" key="1">
    <citation type="submission" date="2018-10" db="EMBL/GenBank/DDBJ databases">
        <title>GWAS and RNA-Seq identify cryptic mechanisms of antimicrobial resistance in Acinetobacter baumannii.</title>
        <authorList>
            <person name="Sahl J.W."/>
        </authorList>
    </citation>
    <scope>NUCLEOTIDE SEQUENCE [LARGE SCALE GENOMIC DNA]</scope>
    <source>
        <strain evidence="2 3">TG41018</strain>
    </source>
</reference>
<dbReference type="EMBL" id="RFES01000003">
    <property type="protein sequence ID" value="RSO58944.1"/>
    <property type="molecule type" value="Genomic_DNA"/>
</dbReference>
<dbReference type="Proteomes" id="UP000276905">
    <property type="component" value="Unassembled WGS sequence"/>
</dbReference>
<dbReference type="InterPro" id="IPR013022">
    <property type="entry name" value="Xyl_isomerase-like_TIM-brl"/>
</dbReference>
<evidence type="ECO:0000259" key="1">
    <source>
        <dbReference type="Pfam" id="PF01261"/>
    </source>
</evidence>
<dbReference type="InterPro" id="IPR036237">
    <property type="entry name" value="Xyl_isomerase-like_sf"/>
</dbReference>
<comment type="caution">
    <text evidence="2">The sequence shown here is derived from an EMBL/GenBank/DDBJ whole genome shotgun (WGS) entry which is preliminary data.</text>
</comment>
<dbReference type="Gene3D" id="3.20.20.150">
    <property type="entry name" value="Divalent-metal-dependent TIM barrel enzymes"/>
    <property type="match status" value="1"/>
</dbReference>
<accession>A0A3R9QJN3</accession>